<dbReference type="Proteomes" id="UP001153954">
    <property type="component" value="Unassembled WGS sequence"/>
</dbReference>
<gene>
    <name evidence="1" type="ORF">EEDITHA_LOCUS23101</name>
</gene>
<proteinExistence type="predicted"/>
<sequence>MSEGDWKHILINFQEPRVNVWQHNVAVEESILQAFDEDLTTNIQLVAERLDLSVWKVWSVLRQNGKHVHHYTPVQGLIDDDHRRRLDFCRFMMHTDVEDSNFLKRILCTDKSNFNHE</sequence>
<dbReference type="PANTHER" id="PTHR47326:SF1">
    <property type="entry name" value="HTH PSQ-TYPE DOMAIN-CONTAINING PROTEIN"/>
    <property type="match status" value="1"/>
</dbReference>
<evidence type="ECO:0000313" key="1">
    <source>
        <dbReference type="EMBL" id="CAH2109242.1"/>
    </source>
</evidence>
<evidence type="ECO:0000313" key="2">
    <source>
        <dbReference type="Proteomes" id="UP001153954"/>
    </source>
</evidence>
<name>A0AAU9VB32_EUPED</name>
<dbReference type="PANTHER" id="PTHR47326">
    <property type="entry name" value="TRANSPOSABLE ELEMENT TC3 TRANSPOSASE-LIKE PROTEIN"/>
    <property type="match status" value="1"/>
</dbReference>
<reference evidence="1" key="1">
    <citation type="submission" date="2022-03" db="EMBL/GenBank/DDBJ databases">
        <authorList>
            <person name="Tunstrom K."/>
        </authorList>
    </citation>
    <scope>NUCLEOTIDE SEQUENCE</scope>
</reference>
<comment type="caution">
    <text evidence="1">The sequence shown here is derived from an EMBL/GenBank/DDBJ whole genome shotgun (WGS) entry which is preliminary data.</text>
</comment>
<protein>
    <submittedName>
        <fullName evidence="1">Uncharacterized protein</fullName>
    </submittedName>
</protein>
<organism evidence="1 2">
    <name type="scientific">Euphydryas editha</name>
    <name type="common">Edith's checkerspot</name>
    <dbReference type="NCBI Taxonomy" id="104508"/>
    <lineage>
        <taxon>Eukaryota</taxon>
        <taxon>Metazoa</taxon>
        <taxon>Ecdysozoa</taxon>
        <taxon>Arthropoda</taxon>
        <taxon>Hexapoda</taxon>
        <taxon>Insecta</taxon>
        <taxon>Pterygota</taxon>
        <taxon>Neoptera</taxon>
        <taxon>Endopterygota</taxon>
        <taxon>Lepidoptera</taxon>
        <taxon>Glossata</taxon>
        <taxon>Ditrysia</taxon>
        <taxon>Papilionoidea</taxon>
        <taxon>Nymphalidae</taxon>
        <taxon>Nymphalinae</taxon>
        <taxon>Euphydryas</taxon>
    </lineage>
</organism>
<dbReference type="EMBL" id="CAKOGL010000064">
    <property type="protein sequence ID" value="CAH2109242.1"/>
    <property type="molecule type" value="Genomic_DNA"/>
</dbReference>
<dbReference type="AlphaFoldDB" id="A0AAU9VB32"/>
<accession>A0AAU9VB32</accession>
<keyword evidence="2" id="KW-1185">Reference proteome</keyword>